<proteinExistence type="predicted"/>
<evidence type="ECO:0000313" key="2">
    <source>
        <dbReference type="Proteomes" id="UP001283361"/>
    </source>
</evidence>
<name>A0AAE1CZJ7_9GAST</name>
<keyword evidence="2" id="KW-1185">Reference proteome</keyword>
<sequence length="98" mass="10790">MVTRSQRGKKESERKTAIYWAKELQNDSERVFEGSGPGAHTNTSCVRTKAPVGGALLALMAGVGNRNQNLIIPVSHVTLEPASFWFGRVEELWGYKTA</sequence>
<evidence type="ECO:0000313" key="1">
    <source>
        <dbReference type="EMBL" id="KAK3746178.1"/>
    </source>
</evidence>
<accession>A0AAE1CZJ7</accession>
<protein>
    <submittedName>
        <fullName evidence="1">Uncharacterized protein</fullName>
    </submittedName>
</protein>
<comment type="caution">
    <text evidence="1">The sequence shown here is derived from an EMBL/GenBank/DDBJ whole genome shotgun (WGS) entry which is preliminary data.</text>
</comment>
<reference evidence="1" key="1">
    <citation type="journal article" date="2023" name="G3 (Bethesda)">
        <title>A reference genome for the long-term kleptoplast-retaining sea slug Elysia crispata morphotype clarki.</title>
        <authorList>
            <person name="Eastman K.E."/>
            <person name="Pendleton A.L."/>
            <person name="Shaikh M.A."/>
            <person name="Suttiyut T."/>
            <person name="Ogas R."/>
            <person name="Tomko P."/>
            <person name="Gavelis G."/>
            <person name="Widhalm J.R."/>
            <person name="Wisecaver J.H."/>
        </authorList>
    </citation>
    <scope>NUCLEOTIDE SEQUENCE</scope>
    <source>
        <strain evidence="1">ECLA1</strain>
    </source>
</reference>
<organism evidence="1 2">
    <name type="scientific">Elysia crispata</name>
    <name type="common">lettuce slug</name>
    <dbReference type="NCBI Taxonomy" id="231223"/>
    <lineage>
        <taxon>Eukaryota</taxon>
        <taxon>Metazoa</taxon>
        <taxon>Spiralia</taxon>
        <taxon>Lophotrochozoa</taxon>
        <taxon>Mollusca</taxon>
        <taxon>Gastropoda</taxon>
        <taxon>Heterobranchia</taxon>
        <taxon>Euthyneura</taxon>
        <taxon>Panpulmonata</taxon>
        <taxon>Sacoglossa</taxon>
        <taxon>Placobranchoidea</taxon>
        <taxon>Plakobranchidae</taxon>
        <taxon>Elysia</taxon>
    </lineage>
</organism>
<dbReference type="AlphaFoldDB" id="A0AAE1CZJ7"/>
<dbReference type="EMBL" id="JAWDGP010006162">
    <property type="protein sequence ID" value="KAK3746178.1"/>
    <property type="molecule type" value="Genomic_DNA"/>
</dbReference>
<dbReference type="Proteomes" id="UP001283361">
    <property type="component" value="Unassembled WGS sequence"/>
</dbReference>
<gene>
    <name evidence="1" type="ORF">RRG08_014652</name>
</gene>